<organism evidence="6 7">
    <name type="scientific">Archangium minus</name>
    <dbReference type="NCBI Taxonomy" id="83450"/>
    <lineage>
        <taxon>Bacteria</taxon>
        <taxon>Pseudomonadati</taxon>
        <taxon>Myxococcota</taxon>
        <taxon>Myxococcia</taxon>
        <taxon>Myxococcales</taxon>
        <taxon>Cystobacterineae</taxon>
        <taxon>Archangiaceae</taxon>
        <taxon>Archangium</taxon>
    </lineage>
</organism>
<dbReference type="PROSITE" id="PS51257">
    <property type="entry name" value="PROKAR_LIPOPROTEIN"/>
    <property type="match status" value="1"/>
</dbReference>
<feature type="signal peptide" evidence="4">
    <location>
        <begin position="1"/>
        <end position="18"/>
    </location>
</feature>
<dbReference type="Pfam" id="PF01344">
    <property type="entry name" value="Kelch_1"/>
    <property type="match status" value="1"/>
</dbReference>
<evidence type="ECO:0000256" key="3">
    <source>
        <dbReference type="SAM" id="MobiDB-lite"/>
    </source>
</evidence>
<keyword evidence="1" id="KW-0880">Kelch repeat</keyword>
<dbReference type="Gene3D" id="2.60.40.10">
    <property type="entry name" value="Immunoglobulins"/>
    <property type="match status" value="1"/>
</dbReference>
<dbReference type="InterPro" id="IPR006652">
    <property type="entry name" value="Kelch_1"/>
</dbReference>
<dbReference type="InterPro" id="IPR037293">
    <property type="entry name" value="Gal_Oxidase_central_sf"/>
</dbReference>
<proteinExistence type="predicted"/>
<dbReference type="EMBL" id="CP043494">
    <property type="protein sequence ID" value="WNG44347.1"/>
    <property type="molecule type" value="Genomic_DNA"/>
</dbReference>
<dbReference type="Pfam" id="PF18911">
    <property type="entry name" value="PKD_4"/>
    <property type="match status" value="1"/>
</dbReference>
<name>A0ABY9WRI6_9BACT</name>
<dbReference type="SMART" id="SM00612">
    <property type="entry name" value="Kelch"/>
    <property type="match status" value="6"/>
</dbReference>
<evidence type="ECO:0000313" key="7">
    <source>
        <dbReference type="Proteomes" id="UP001611383"/>
    </source>
</evidence>
<dbReference type="RefSeq" id="WP_395816964.1">
    <property type="nucleotide sequence ID" value="NZ_CP043494.1"/>
</dbReference>
<evidence type="ECO:0000313" key="6">
    <source>
        <dbReference type="EMBL" id="WNG44347.1"/>
    </source>
</evidence>
<feature type="compositionally biased region" description="Polar residues" evidence="3">
    <location>
        <begin position="439"/>
        <end position="455"/>
    </location>
</feature>
<dbReference type="Proteomes" id="UP001611383">
    <property type="component" value="Chromosome"/>
</dbReference>
<keyword evidence="7" id="KW-1185">Reference proteome</keyword>
<protein>
    <submittedName>
        <fullName evidence="6">PKD domain-containing protein</fullName>
    </submittedName>
</protein>
<keyword evidence="2" id="KW-0677">Repeat</keyword>
<dbReference type="CDD" id="cd00146">
    <property type="entry name" value="PKD"/>
    <property type="match status" value="1"/>
</dbReference>
<dbReference type="InterPro" id="IPR013783">
    <property type="entry name" value="Ig-like_fold"/>
</dbReference>
<accession>A0ABY9WRI6</accession>
<dbReference type="InterPro" id="IPR035986">
    <property type="entry name" value="PKD_dom_sf"/>
</dbReference>
<dbReference type="Pfam" id="PF24681">
    <property type="entry name" value="Kelch_KLHDC2_KLHL20_DRC7"/>
    <property type="match status" value="1"/>
</dbReference>
<dbReference type="PANTHER" id="PTHR46344">
    <property type="entry name" value="OS02G0202900 PROTEIN"/>
    <property type="match status" value="1"/>
</dbReference>
<gene>
    <name evidence="6" type="ORF">F0U60_09670</name>
</gene>
<keyword evidence="4" id="KW-0732">Signal</keyword>
<feature type="region of interest" description="Disordered" evidence="3">
    <location>
        <begin position="439"/>
        <end position="459"/>
    </location>
</feature>
<evidence type="ECO:0000256" key="1">
    <source>
        <dbReference type="ARBA" id="ARBA00022441"/>
    </source>
</evidence>
<dbReference type="Gene3D" id="2.120.10.80">
    <property type="entry name" value="Kelch-type beta propeller"/>
    <property type="match status" value="1"/>
</dbReference>
<dbReference type="Gene3D" id="2.130.10.80">
    <property type="entry name" value="Galactose oxidase/kelch, beta-propeller"/>
    <property type="match status" value="2"/>
</dbReference>
<evidence type="ECO:0000259" key="5">
    <source>
        <dbReference type="PROSITE" id="PS50093"/>
    </source>
</evidence>
<dbReference type="SUPFAM" id="SSF49299">
    <property type="entry name" value="PKD domain"/>
    <property type="match status" value="1"/>
</dbReference>
<dbReference type="PANTHER" id="PTHR46344:SF27">
    <property type="entry name" value="KELCH REPEAT SUPERFAMILY PROTEIN"/>
    <property type="match status" value="1"/>
</dbReference>
<feature type="chain" id="PRO_5047352656" evidence="4">
    <location>
        <begin position="19"/>
        <end position="671"/>
    </location>
</feature>
<sequence>MSLVRPVFLLSLVLAVLAGCEPSSPPAGTSTTGTMRLAIATPAAVPGDIARVTVTVSGADMSPLSSELVLTDGVWGGVLGDIPAGLHRTFLAQAFNASNALRYEGRAEDVTVTAGATGLVSLLLQDSSAPSPFTNEAPLVDSLVATPTTVAPGGTVSLTASAHDPNAGDSVSYAWAAPSGSFATPSQASTVWTAPTTQGPVKLTLTVSDSRGASLTLNLTLSVSMTTGAQELKVDFNSAPKVVTLTSSQSYLDVGKQTALSVSATDPDGDGLSYQWSATCSGSFTGMDSASATFAPSALPAAACNNCQVKVVVTDGRGGQNTGSLALCISKDTVWTTHGSWNPTGSMSVRRTTHQATLLSNGKVLVSGGRHETSDLATAEVYDPATGTWSPTGSMSTPRALHTATLLSNGKVLVSGGRNEDSYYLATAEVYDPATGTWSPTGSMSTPRSSHTATPLPNGKVLVSGGTTTGHVYLATAEVYDPATGTWSNTGALSAPRYWHEATRLSTGKVLVSGGVKSGAGLVTAEVYDPAMGTWSNTGSMTQARANHELTLLPDGKVLATGGYDGPTELYDPATGTWRSTGAMTEPRDSPGAILLRNGKVLVSGGRYARELLTTEVYDPSKGSWTSAGPMAEARRLHTTTLLPDGKVLVSGGFNYNNSVLMTAEVYDPGP</sequence>
<evidence type="ECO:0000256" key="4">
    <source>
        <dbReference type="SAM" id="SignalP"/>
    </source>
</evidence>
<evidence type="ECO:0000256" key="2">
    <source>
        <dbReference type="ARBA" id="ARBA00022737"/>
    </source>
</evidence>
<feature type="domain" description="PKD" evidence="5">
    <location>
        <begin position="143"/>
        <end position="230"/>
    </location>
</feature>
<dbReference type="InterPro" id="IPR000601">
    <property type="entry name" value="PKD_dom"/>
</dbReference>
<reference evidence="6 7" key="1">
    <citation type="submission" date="2019-08" db="EMBL/GenBank/DDBJ databases">
        <title>Archangium and Cystobacter genomes.</title>
        <authorList>
            <person name="Chen I.-C.K."/>
            <person name="Wielgoss S."/>
        </authorList>
    </citation>
    <scope>NUCLEOTIDE SEQUENCE [LARGE SCALE GENOMIC DNA]</scope>
    <source>
        <strain evidence="6 7">Cbm 6</strain>
    </source>
</reference>
<dbReference type="PROSITE" id="PS50093">
    <property type="entry name" value="PKD"/>
    <property type="match status" value="1"/>
</dbReference>
<dbReference type="SUPFAM" id="SSF117281">
    <property type="entry name" value="Kelch motif"/>
    <property type="match status" value="2"/>
</dbReference>
<dbReference type="InterPro" id="IPR015915">
    <property type="entry name" value="Kelch-typ_b-propeller"/>
</dbReference>